<keyword evidence="3" id="KW-1185">Reference proteome</keyword>
<dbReference type="EMBL" id="BAAAPO010000025">
    <property type="protein sequence ID" value="GAA1791639.1"/>
    <property type="molecule type" value="Genomic_DNA"/>
</dbReference>
<evidence type="ECO:0000256" key="1">
    <source>
        <dbReference type="SAM" id="MobiDB-lite"/>
    </source>
</evidence>
<feature type="compositionally biased region" description="Polar residues" evidence="1">
    <location>
        <begin position="127"/>
        <end position="138"/>
    </location>
</feature>
<name>A0ABP4XVE4_9MICO</name>
<sequence length="153" mass="17009">MAEEPRKRGKVTSGIVTGLALLAALGLHVLTKQAEAKYYYHVGSCVTVDGFDQADVDCAAKGLRFQVATTVVNAELDVCNRARWPERLRRDHHCRMIGWRSLALDHQRFLARLGHRRRSSDEKSRRPSLSNEAMSCSGVSLGRADSVDCRQSA</sequence>
<gene>
    <name evidence="2" type="ORF">GCM10009811_15520</name>
</gene>
<feature type="region of interest" description="Disordered" evidence="1">
    <location>
        <begin position="116"/>
        <end position="139"/>
    </location>
</feature>
<organism evidence="2 3">
    <name type="scientific">Nostocoides veronense</name>
    <dbReference type="NCBI Taxonomy" id="330836"/>
    <lineage>
        <taxon>Bacteria</taxon>
        <taxon>Bacillati</taxon>
        <taxon>Actinomycetota</taxon>
        <taxon>Actinomycetes</taxon>
        <taxon>Micrococcales</taxon>
        <taxon>Intrasporangiaceae</taxon>
        <taxon>Nostocoides</taxon>
    </lineage>
</organism>
<dbReference type="RefSeq" id="WP_344083218.1">
    <property type="nucleotide sequence ID" value="NZ_BAAAPO010000025.1"/>
</dbReference>
<evidence type="ECO:0000313" key="3">
    <source>
        <dbReference type="Proteomes" id="UP001499938"/>
    </source>
</evidence>
<reference evidence="3" key="1">
    <citation type="journal article" date="2019" name="Int. J. Syst. Evol. Microbiol.">
        <title>The Global Catalogue of Microorganisms (GCM) 10K type strain sequencing project: providing services to taxonomists for standard genome sequencing and annotation.</title>
        <authorList>
            <consortium name="The Broad Institute Genomics Platform"/>
            <consortium name="The Broad Institute Genome Sequencing Center for Infectious Disease"/>
            <person name="Wu L."/>
            <person name="Ma J."/>
        </authorList>
    </citation>
    <scope>NUCLEOTIDE SEQUENCE [LARGE SCALE GENOMIC DNA]</scope>
    <source>
        <strain evidence="3">JCM 15592</strain>
    </source>
</reference>
<proteinExistence type="predicted"/>
<accession>A0ABP4XVE4</accession>
<comment type="caution">
    <text evidence="2">The sequence shown here is derived from an EMBL/GenBank/DDBJ whole genome shotgun (WGS) entry which is preliminary data.</text>
</comment>
<evidence type="ECO:0000313" key="2">
    <source>
        <dbReference type="EMBL" id="GAA1791639.1"/>
    </source>
</evidence>
<dbReference type="Proteomes" id="UP001499938">
    <property type="component" value="Unassembled WGS sequence"/>
</dbReference>
<protein>
    <submittedName>
        <fullName evidence="2">Uncharacterized protein</fullName>
    </submittedName>
</protein>